<dbReference type="Proteomes" id="UP001652445">
    <property type="component" value="Unassembled WGS sequence"/>
</dbReference>
<dbReference type="PANTHER" id="PTHR43649:SF31">
    <property type="entry name" value="SN-GLYCEROL-3-PHOSPHATE-BINDING PERIPLASMIC PROTEIN UGPB"/>
    <property type="match status" value="1"/>
</dbReference>
<dbReference type="InterPro" id="IPR050490">
    <property type="entry name" value="Bact_solute-bd_prot1"/>
</dbReference>
<proteinExistence type="inferred from homology"/>
<accession>A0ABT2UEV3</accession>
<protein>
    <submittedName>
        <fullName evidence="6">Extracellular solute-binding protein</fullName>
    </submittedName>
</protein>
<dbReference type="PROSITE" id="PS51257">
    <property type="entry name" value="PROKAR_LIPOPROTEIN"/>
    <property type="match status" value="1"/>
</dbReference>
<evidence type="ECO:0000256" key="5">
    <source>
        <dbReference type="SAM" id="SignalP"/>
    </source>
</evidence>
<evidence type="ECO:0000313" key="6">
    <source>
        <dbReference type="EMBL" id="MCU6793132.1"/>
    </source>
</evidence>
<comment type="subcellular location">
    <subcellularLocation>
        <location evidence="1">Cell envelope</location>
    </subcellularLocation>
</comment>
<organism evidence="6 7">
    <name type="scientific">Paenibacillus baimaensis</name>
    <dbReference type="NCBI Taxonomy" id="2982185"/>
    <lineage>
        <taxon>Bacteria</taxon>
        <taxon>Bacillati</taxon>
        <taxon>Bacillota</taxon>
        <taxon>Bacilli</taxon>
        <taxon>Bacillales</taxon>
        <taxon>Paenibacillaceae</taxon>
        <taxon>Paenibacillus</taxon>
    </lineage>
</organism>
<feature type="chain" id="PRO_5046232019" evidence="5">
    <location>
        <begin position="20"/>
        <end position="460"/>
    </location>
</feature>
<dbReference type="InterPro" id="IPR006059">
    <property type="entry name" value="SBP"/>
</dbReference>
<dbReference type="SUPFAM" id="SSF53850">
    <property type="entry name" value="Periplasmic binding protein-like II"/>
    <property type="match status" value="1"/>
</dbReference>
<reference evidence="6 7" key="1">
    <citation type="submission" date="2022-09" db="EMBL/GenBank/DDBJ databases">
        <authorList>
            <person name="Han X.L."/>
            <person name="Wang Q."/>
            <person name="Lu T."/>
        </authorList>
    </citation>
    <scope>NUCLEOTIDE SEQUENCE [LARGE SCALE GENOMIC DNA]</scope>
    <source>
        <strain evidence="6 7">WQ 127069</strain>
    </source>
</reference>
<evidence type="ECO:0000313" key="7">
    <source>
        <dbReference type="Proteomes" id="UP001652445"/>
    </source>
</evidence>
<dbReference type="Pfam" id="PF01547">
    <property type="entry name" value="SBP_bac_1"/>
    <property type="match status" value="1"/>
</dbReference>
<feature type="signal peptide" evidence="5">
    <location>
        <begin position="1"/>
        <end position="19"/>
    </location>
</feature>
<comment type="similarity">
    <text evidence="2">Belongs to the bacterial solute-binding protein 1 family.</text>
</comment>
<comment type="caution">
    <text evidence="6">The sequence shown here is derived from an EMBL/GenBank/DDBJ whole genome shotgun (WGS) entry which is preliminary data.</text>
</comment>
<name>A0ABT2UEV3_9BACL</name>
<sequence>MSKWTGMVLMTAMGTTLLAGCSSTPEKTTGAAGVTGTPDNKVVTIRLWHNDKSEFMKRKMDEFNATIGKEQGINLEFRAMGNDYADALKVALAADQGPELYKFVGTVKDPFINAGWMLPLEDFAKAPEFLKDYKDMIIPEYNTYKGKTYSVPFVVITTKMLYNKRLFEKAGIKEVPQTWDEVVSAAKKITAAGEGKEYGFGTHLKDVGAMGGKWSNAVMFAPSVGHMGYDFQKGQYRFIDFKPILEKVVQMKQDKSIFPGAEGMAIDNLRAQFAEGRIGMMMGASWEVTNLTDALKPKDDWGVAHVPVLDTAKRYKEYAQIGDYLVFGAAAKKNPEKSFIVYEYVHSKKFQRDMHEEGVDFMANAKAIEGAKTPDKKGWKEFSDLSTSYFTKTPPDGAIKLEGDTYQNTIGKILSGSVTDIGKELEGLDKRYNDALTRAIKDGFDLGPFKDGAWDTTLKR</sequence>
<keyword evidence="7" id="KW-1185">Reference proteome</keyword>
<dbReference type="EMBL" id="JAOQIO010000038">
    <property type="protein sequence ID" value="MCU6793132.1"/>
    <property type="molecule type" value="Genomic_DNA"/>
</dbReference>
<evidence type="ECO:0000256" key="1">
    <source>
        <dbReference type="ARBA" id="ARBA00004196"/>
    </source>
</evidence>
<dbReference type="PANTHER" id="PTHR43649">
    <property type="entry name" value="ARABINOSE-BINDING PROTEIN-RELATED"/>
    <property type="match status" value="1"/>
</dbReference>
<evidence type="ECO:0000256" key="2">
    <source>
        <dbReference type="ARBA" id="ARBA00008520"/>
    </source>
</evidence>
<evidence type="ECO:0000256" key="4">
    <source>
        <dbReference type="ARBA" id="ARBA00022729"/>
    </source>
</evidence>
<gene>
    <name evidence="6" type="ORF">OB236_13495</name>
</gene>
<keyword evidence="4 5" id="KW-0732">Signal</keyword>
<evidence type="ECO:0000256" key="3">
    <source>
        <dbReference type="ARBA" id="ARBA00022448"/>
    </source>
</evidence>
<dbReference type="Gene3D" id="3.40.190.10">
    <property type="entry name" value="Periplasmic binding protein-like II"/>
    <property type="match status" value="1"/>
</dbReference>
<keyword evidence="3" id="KW-0813">Transport</keyword>